<dbReference type="EMBL" id="CASHTH010001760">
    <property type="protein sequence ID" value="CAI8019534.1"/>
    <property type="molecule type" value="Genomic_DNA"/>
</dbReference>
<sequence>MAATAKEQFTGRAAPELLAAMREIAREEGRDCDAVLEEAMRLYIAKWRVNRPGVRPEVMAHYRDSLERNRRLMELLAQSGG</sequence>
<organism evidence="1 2">
    <name type="scientific">Geodia barretti</name>
    <name type="common">Barrett's horny sponge</name>
    <dbReference type="NCBI Taxonomy" id="519541"/>
    <lineage>
        <taxon>Eukaryota</taxon>
        <taxon>Metazoa</taxon>
        <taxon>Porifera</taxon>
        <taxon>Demospongiae</taxon>
        <taxon>Heteroscleromorpha</taxon>
        <taxon>Tetractinellida</taxon>
        <taxon>Astrophorina</taxon>
        <taxon>Geodiidae</taxon>
        <taxon>Geodia</taxon>
    </lineage>
</organism>
<keyword evidence="2" id="KW-1185">Reference proteome</keyword>
<evidence type="ECO:0000313" key="2">
    <source>
        <dbReference type="Proteomes" id="UP001174909"/>
    </source>
</evidence>
<gene>
    <name evidence="1" type="ORF">GBAR_LOCUS11740</name>
</gene>
<dbReference type="Proteomes" id="UP001174909">
    <property type="component" value="Unassembled WGS sequence"/>
</dbReference>
<comment type="caution">
    <text evidence="1">The sequence shown here is derived from an EMBL/GenBank/DDBJ whole genome shotgun (WGS) entry which is preliminary data.</text>
</comment>
<evidence type="ECO:0000313" key="1">
    <source>
        <dbReference type="EMBL" id="CAI8019534.1"/>
    </source>
</evidence>
<name>A0AA35RYF7_GEOBA</name>
<proteinExistence type="predicted"/>
<accession>A0AA35RYF7</accession>
<protein>
    <submittedName>
        <fullName evidence="1">Uncharacterized protein</fullName>
    </submittedName>
</protein>
<dbReference type="AlphaFoldDB" id="A0AA35RYF7"/>
<reference evidence="1" key="1">
    <citation type="submission" date="2023-03" db="EMBL/GenBank/DDBJ databases">
        <authorList>
            <person name="Steffen K."/>
            <person name="Cardenas P."/>
        </authorList>
    </citation>
    <scope>NUCLEOTIDE SEQUENCE</scope>
</reference>